<dbReference type="InterPro" id="IPR013216">
    <property type="entry name" value="Methyltransf_11"/>
</dbReference>
<proteinExistence type="predicted"/>
<comment type="caution">
    <text evidence="2">The sequence shown here is derived from an EMBL/GenBank/DDBJ whole genome shotgun (WGS) entry which is preliminary data.</text>
</comment>
<accession>A0A0A0HLD2</accession>
<dbReference type="GO" id="GO:0032259">
    <property type="term" value="P:methylation"/>
    <property type="evidence" value="ECO:0007669"/>
    <property type="project" value="UniProtKB-KW"/>
</dbReference>
<organism evidence="2 3">
    <name type="scientific">Roseovarius mucosus DSM 17069</name>
    <dbReference type="NCBI Taxonomy" id="1288298"/>
    <lineage>
        <taxon>Bacteria</taxon>
        <taxon>Pseudomonadati</taxon>
        <taxon>Pseudomonadota</taxon>
        <taxon>Alphaproteobacteria</taxon>
        <taxon>Rhodobacterales</taxon>
        <taxon>Roseobacteraceae</taxon>
        <taxon>Roseovarius</taxon>
    </lineage>
</organism>
<dbReference type="SUPFAM" id="SSF53335">
    <property type="entry name" value="S-adenosyl-L-methionine-dependent methyltransferases"/>
    <property type="match status" value="1"/>
</dbReference>
<keyword evidence="2" id="KW-0830">Ubiquinone</keyword>
<dbReference type="AlphaFoldDB" id="A0A0A0HLD2"/>
<protein>
    <submittedName>
        <fullName evidence="2">Methylase involved in ubiquinone/menaquinone biosynthesis</fullName>
    </submittedName>
</protein>
<dbReference type="GO" id="GO:0008757">
    <property type="term" value="F:S-adenosylmethionine-dependent methyltransferase activity"/>
    <property type="evidence" value="ECO:0007669"/>
    <property type="project" value="InterPro"/>
</dbReference>
<name>A0A0A0HLD2_9RHOB</name>
<sequence length="97" mass="11224">MSLPFKDESSDVVLRQFGVMFFPYHIKELSEIPRVLRPGGRFIFNRWGPLETNDFALVALETLIMKRPTCRACRRLRETVVISEQELGAANQKSLRV</sequence>
<dbReference type="Gene3D" id="3.40.50.150">
    <property type="entry name" value="Vaccinia Virus protein VP39"/>
    <property type="match status" value="1"/>
</dbReference>
<keyword evidence="2" id="KW-0489">Methyltransferase</keyword>
<keyword evidence="2" id="KW-0808">Transferase</keyword>
<dbReference type="Proteomes" id="UP000030021">
    <property type="component" value="Unassembled WGS sequence"/>
</dbReference>
<dbReference type="InterPro" id="IPR029063">
    <property type="entry name" value="SAM-dependent_MTases_sf"/>
</dbReference>
<dbReference type="EMBL" id="AONH01000014">
    <property type="protein sequence ID" value="KGM87454.1"/>
    <property type="molecule type" value="Genomic_DNA"/>
</dbReference>
<evidence type="ECO:0000313" key="2">
    <source>
        <dbReference type="EMBL" id="KGM87454.1"/>
    </source>
</evidence>
<gene>
    <name evidence="2" type="ORF">rosmuc_02768</name>
</gene>
<feature type="domain" description="Methyltransferase type 11" evidence="1">
    <location>
        <begin position="2"/>
        <end position="44"/>
    </location>
</feature>
<reference evidence="2 3" key="1">
    <citation type="submission" date="2013-01" db="EMBL/GenBank/DDBJ databases">
        <authorList>
            <person name="Fiebig A."/>
            <person name="Goeker M."/>
            <person name="Klenk H.-P.P."/>
        </authorList>
    </citation>
    <scope>NUCLEOTIDE SEQUENCE [LARGE SCALE GENOMIC DNA]</scope>
    <source>
        <strain evidence="2 3">DSM 17069</strain>
    </source>
</reference>
<dbReference type="Pfam" id="PF08241">
    <property type="entry name" value="Methyltransf_11"/>
    <property type="match status" value="1"/>
</dbReference>
<dbReference type="HOGENOM" id="CLU_2344881_0_0_5"/>
<dbReference type="eggNOG" id="COG2226">
    <property type="taxonomic scope" value="Bacteria"/>
</dbReference>
<evidence type="ECO:0000313" key="3">
    <source>
        <dbReference type="Proteomes" id="UP000030021"/>
    </source>
</evidence>
<evidence type="ECO:0000259" key="1">
    <source>
        <dbReference type="Pfam" id="PF08241"/>
    </source>
</evidence>